<dbReference type="GO" id="GO:0050897">
    <property type="term" value="F:cobalt ion binding"/>
    <property type="evidence" value="ECO:0007669"/>
    <property type="project" value="UniProtKB-UniRule"/>
</dbReference>
<dbReference type="EC" id="1.1.1.262" evidence="10"/>
<feature type="binding site" evidence="10">
    <location>
        <position position="149"/>
    </location>
    <ligand>
        <name>a divalent metal cation</name>
        <dbReference type="ChEBI" id="CHEBI:60240"/>
        <note>ligand shared between dimeric partners</note>
    </ligand>
</feature>
<dbReference type="GO" id="GO:0050570">
    <property type="term" value="F:4-hydroxythreonine-4-phosphate dehydrogenase activity"/>
    <property type="evidence" value="ECO:0007669"/>
    <property type="project" value="UniProtKB-UniRule"/>
</dbReference>
<proteinExistence type="inferred from homology"/>
<feature type="binding site" evidence="10">
    <location>
        <position position="271"/>
    </location>
    <ligand>
        <name>substrate</name>
    </ligand>
</feature>
<comment type="similarity">
    <text evidence="10">Belongs to the PdxA family.</text>
</comment>
<feature type="binding site" evidence="10">
    <location>
        <position position="121"/>
    </location>
    <ligand>
        <name>substrate</name>
    </ligand>
</feature>
<evidence type="ECO:0000256" key="5">
    <source>
        <dbReference type="ARBA" id="ARBA00022857"/>
    </source>
</evidence>
<keyword evidence="7 10" id="KW-0520">NAD</keyword>
<dbReference type="InterPro" id="IPR005255">
    <property type="entry name" value="PdxA_fam"/>
</dbReference>
<dbReference type="PANTHER" id="PTHR30004:SF6">
    <property type="entry name" value="D-THREONATE 4-PHOSPHATE DEHYDROGENASE"/>
    <property type="match status" value="1"/>
</dbReference>
<keyword evidence="2 10" id="KW-0479">Metal-binding</keyword>
<comment type="pathway">
    <text evidence="10">Cofactor biosynthesis; pyridoxine 5'-phosphate biosynthesis; pyridoxine 5'-phosphate from D-erythrose 4-phosphate: step 4/5.</text>
</comment>
<protein>
    <recommendedName>
        <fullName evidence="10">4-hydroxythreonine-4-phosphate dehydrogenase</fullName>
        <ecNumber evidence="10">1.1.1.262</ecNumber>
    </recommendedName>
    <alternativeName>
        <fullName evidence="10">4-(phosphohydroxy)-L-threonine dehydrogenase</fullName>
    </alternativeName>
</protein>
<dbReference type="GO" id="GO:0008270">
    <property type="term" value="F:zinc ion binding"/>
    <property type="evidence" value="ECO:0007669"/>
    <property type="project" value="UniProtKB-UniRule"/>
</dbReference>
<feature type="binding site" evidence="10">
    <location>
        <position position="120"/>
    </location>
    <ligand>
        <name>substrate</name>
    </ligand>
</feature>
<evidence type="ECO:0000256" key="4">
    <source>
        <dbReference type="ARBA" id="ARBA00022842"/>
    </source>
</evidence>
<keyword evidence="5 10" id="KW-0521">NADP</keyword>
<comment type="catalytic activity">
    <reaction evidence="10">
        <text>4-(phosphooxy)-L-threonine + NAD(+) = 3-amino-2-oxopropyl phosphate + CO2 + NADH</text>
        <dbReference type="Rhea" id="RHEA:32275"/>
        <dbReference type="ChEBI" id="CHEBI:16526"/>
        <dbReference type="ChEBI" id="CHEBI:57279"/>
        <dbReference type="ChEBI" id="CHEBI:57540"/>
        <dbReference type="ChEBI" id="CHEBI:57945"/>
        <dbReference type="ChEBI" id="CHEBI:58452"/>
        <dbReference type="EC" id="1.1.1.262"/>
    </reaction>
</comment>
<dbReference type="RefSeq" id="WP_086333816.1">
    <property type="nucleotide sequence ID" value="NZ_CP018791.1"/>
</dbReference>
<evidence type="ECO:0000313" key="11">
    <source>
        <dbReference type="EMBL" id="ARR02475.1"/>
    </source>
</evidence>
<keyword evidence="9 10" id="KW-0170">Cobalt</keyword>
<evidence type="ECO:0000256" key="9">
    <source>
        <dbReference type="ARBA" id="ARBA00023285"/>
    </source>
</evidence>
<evidence type="ECO:0000256" key="2">
    <source>
        <dbReference type="ARBA" id="ARBA00022723"/>
    </source>
</evidence>
<feature type="binding site" evidence="10">
    <location>
        <position position="262"/>
    </location>
    <ligand>
        <name>substrate</name>
    </ligand>
</feature>
<dbReference type="GO" id="GO:0051287">
    <property type="term" value="F:NAD binding"/>
    <property type="evidence" value="ECO:0007669"/>
    <property type="project" value="InterPro"/>
</dbReference>
<feature type="binding site" evidence="10">
    <location>
        <position position="253"/>
    </location>
    <ligand>
        <name>substrate</name>
    </ligand>
</feature>
<dbReference type="GO" id="GO:0042823">
    <property type="term" value="P:pyridoxal phosphate biosynthetic process"/>
    <property type="evidence" value="ECO:0007669"/>
    <property type="project" value="UniProtKB-UniRule"/>
</dbReference>
<evidence type="ECO:0000256" key="10">
    <source>
        <dbReference type="HAMAP-Rule" id="MF_02086"/>
    </source>
</evidence>
<dbReference type="GO" id="GO:0000287">
    <property type="term" value="F:magnesium ion binding"/>
    <property type="evidence" value="ECO:0007669"/>
    <property type="project" value="UniProtKB-UniRule"/>
</dbReference>
<evidence type="ECO:0000256" key="1">
    <source>
        <dbReference type="ARBA" id="ARBA00022490"/>
    </source>
</evidence>
<dbReference type="HAMAP" id="MF_02086">
    <property type="entry name" value="PdxA_Epsilonprot"/>
    <property type="match status" value="1"/>
</dbReference>
<evidence type="ECO:0000256" key="8">
    <source>
        <dbReference type="ARBA" id="ARBA00023096"/>
    </source>
</evidence>
<keyword evidence="6 10" id="KW-0560">Oxidoreductase</keyword>
<keyword evidence="8 10" id="KW-0664">Pyridoxine biosynthesis</keyword>
<evidence type="ECO:0000313" key="12">
    <source>
        <dbReference type="Proteomes" id="UP000194265"/>
    </source>
</evidence>
<gene>
    <name evidence="10 11" type="primary">pdxA</name>
    <name evidence="11" type="ORF">CVIC8964_1070</name>
</gene>
<keyword evidence="3 10" id="KW-0862">Zinc</keyword>
<dbReference type="AlphaFoldDB" id="A0A1X9T1X2"/>
<dbReference type="Proteomes" id="UP000194265">
    <property type="component" value="Chromosome"/>
</dbReference>
<feature type="binding site" evidence="10">
    <location>
        <position position="188"/>
    </location>
    <ligand>
        <name>a divalent metal cation</name>
        <dbReference type="ChEBI" id="CHEBI:60240"/>
        <note>ligand shared between dimeric partners</note>
    </ligand>
</feature>
<dbReference type="UniPathway" id="UPA00244">
    <property type="reaction ID" value="UER00312"/>
</dbReference>
<dbReference type="OrthoDB" id="9801783at2"/>
<comment type="cofactor">
    <cofactor evidence="10">
        <name>Zn(2+)</name>
        <dbReference type="ChEBI" id="CHEBI:29105"/>
    </cofactor>
    <cofactor evidence="10">
        <name>Mg(2+)</name>
        <dbReference type="ChEBI" id="CHEBI:18420"/>
    </cofactor>
    <cofactor evidence="10">
        <name>Co(2+)</name>
        <dbReference type="ChEBI" id="CHEBI:48828"/>
    </cofactor>
</comment>
<keyword evidence="1 10" id="KW-0963">Cytoplasm</keyword>
<sequence length="308" mass="34156">MKPKIAISVGDINGVGIEIALKSHKKISQICNPIYFINSKLLSRAAKLLNIYIPDDFKIYECGDDFEIKPGKVSKKSGKFSFISFENALNFTAKGRADALVTLPINKESWKKAKIPYKGHTDALSDYFDRDAIMMLGCDELYVALFSDHIGLKDVSKKIKFKSIKRFLLNFYYSSKFEKVGVLGFNPHASDNGTIGGKEEIEIKMAIEAVNATLDKPIFTGPLVPDAAFTPNSLKSINRLVAMYHDIGLAPLKALYFDSSINVSLNLPIIRTSVDHGTAFDIAYQSKASVKSYIESIKYCVNSVKIQA</sequence>
<dbReference type="Gene3D" id="3.40.718.10">
    <property type="entry name" value="Isopropylmalate Dehydrogenase"/>
    <property type="match status" value="1"/>
</dbReference>
<dbReference type="Pfam" id="PF04166">
    <property type="entry name" value="PdxA"/>
    <property type="match status" value="1"/>
</dbReference>
<dbReference type="EMBL" id="CP018791">
    <property type="protein sequence ID" value="ARR02475.1"/>
    <property type="molecule type" value="Genomic_DNA"/>
</dbReference>
<reference evidence="11 12" key="1">
    <citation type="journal article" date="2017" name="Genome Biol. Evol.">
        <title>Comparative Genomic Analysis Identifies a Campylobacter Clade Deficient in Selenium Metabolism.</title>
        <authorList>
            <person name="Miller W.G."/>
            <person name="Yee E."/>
            <person name="Lopes B.S."/>
            <person name="Chapman M.H."/>
            <person name="Huynh S."/>
            <person name="Bono J.L."/>
            <person name="Parker C.T."/>
            <person name="Strachan N.J.C."/>
            <person name="Forbes K.J."/>
        </authorList>
    </citation>
    <scope>NUCLEOTIDE SEQUENCE [LARGE SCALE GENOMIC DNA]</scope>
    <source>
        <strain evidence="11 12">RM8964</strain>
    </source>
</reference>
<evidence type="ECO:0000256" key="7">
    <source>
        <dbReference type="ARBA" id="ARBA00023027"/>
    </source>
</evidence>
<evidence type="ECO:0000256" key="6">
    <source>
        <dbReference type="ARBA" id="ARBA00023002"/>
    </source>
</evidence>
<comment type="function">
    <text evidence="10">Catalyzes the NAD(P)-dependent oxidation of 4-(phosphooxy)-L-threonine (HTP) into 2-amino-3-oxo-4-(phosphooxy)butyric acid which spontaneously decarboxylates to form 3-amino-2-oxopropyl phosphate (AHAP).</text>
</comment>
<evidence type="ECO:0000256" key="3">
    <source>
        <dbReference type="ARBA" id="ARBA00022833"/>
    </source>
</evidence>
<name>A0A1X9T1X2_9BACT</name>
<dbReference type="NCBIfam" id="NF003040">
    <property type="entry name" value="PRK03946.1"/>
    <property type="match status" value="1"/>
</dbReference>
<dbReference type="InterPro" id="IPR037539">
    <property type="entry name" value="PdxA_epsilonprot"/>
</dbReference>
<comment type="miscellaneous">
    <text evidence="10">The active site is located at the dimer interface.</text>
</comment>
<dbReference type="PANTHER" id="PTHR30004">
    <property type="entry name" value="4-HYDROXYTHREONINE-4-PHOSPHATE DEHYDROGENASE"/>
    <property type="match status" value="1"/>
</dbReference>
<dbReference type="SUPFAM" id="SSF53659">
    <property type="entry name" value="Isocitrate/Isopropylmalate dehydrogenase-like"/>
    <property type="match status" value="1"/>
</dbReference>
<keyword evidence="4 10" id="KW-0460">Magnesium</keyword>
<comment type="subunit">
    <text evidence="10">Homodimer.</text>
</comment>
<dbReference type="GO" id="GO:0005737">
    <property type="term" value="C:cytoplasm"/>
    <property type="evidence" value="ECO:0007669"/>
    <property type="project" value="UniProtKB-SubCell"/>
</dbReference>
<feature type="binding site" evidence="10">
    <location>
        <position position="245"/>
    </location>
    <ligand>
        <name>a divalent metal cation</name>
        <dbReference type="ChEBI" id="CHEBI:60240"/>
        <note>ligand shared between dimeric partners</note>
    </ligand>
</feature>
<dbReference type="STRING" id="1660074.CVIC8964_1070"/>
<organism evidence="11 12">
    <name type="scientific">Campylobacter vicugnae</name>
    <dbReference type="NCBI Taxonomy" id="1660076"/>
    <lineage>
        <taxon>Bacteria</taxon>
        <taxon>Pseudomonadati</taxon>
        <taxon>Campylobacterota</taxon>
        <taxon>Epsilonproteobacteria</taxon>
        <taxon>Campylobacterales</taxon>
        <taxon>Campylobacteraceae</taxon>
        <taxon>Campylobacter</taxon>
    </lineage>
</organism>
<dbReference type="GO" id="GO:0008615">
    <property type="term" value="P:pyridoxine biosynthetic process"/>
    <property type="evidence" value="ECO:0007669"/>
    <property type="project" value="UniProtKB-UniRule"/>
</dbReference>
<accession>A0A1X9T1X2</accession>
<comment type="subcellular location">
    <subcellularLocation>
        <location evidence="10">Cytoplasm</location>
    </subcellularLocation>
</comment>